<organism evidence="1 2">
    <name type="scientific">Bacteroides cellulosilyticus</name>
    <dbReference type="NCBI Taxonomy" id="246787"/>
    <lineage>
        <taxon>Bacteria</taxon>
        <taxon>Pseudomonadati</taxon>
        <taxon>Bacteroidota</taxon>
        <taxon>Bacteroidia</taxon>
        <taxon>Bacteroidales</taxon>
        <taxon>Bacteroidaceae</taxon>
        <taxon>Bacteroides</taxon>
    </lineage>
</organism>
<dbReference type="Proteomes" id="UP000448877">
    <property type="component" value="Unassembled WGS sequence"/>
</dbReference>
<dbReference type="RefSeq" id="WP_149920276.1">
    <property type="nucleotide sequence ID" value="NZ_VVYV01000029.1"/>
</dbReference>
<proteinExistence type="predicted"/>
<name>A0A642PTS4_9BACE</name>
<reference evidence="1 2" key="1">
    <citation type="journal article" date="2019" name="Nat. Med.">
        <title>A library of human gut bacterial isolates paired with longitudinal multiomics data enables mechanistic microbiome research.</title>
        <authorList>
            <person name="Poyet M."/>
            <person name="Groussin M."/>
            <person name="Gibbons S.M."/>
            <person name="Avila-Pacheco J."/>
            <person name="Jiang X."/>
            <person name="Kearney S.M."/>
            <person name="Perrotta A.R."/>
            <person name="Berdy B."/>
            <person name="Zhao S."/>
            <person name="Lieberman T.D."/>
            <person name="Swanson P.K."/>
            <person name="Smith M."/>
            <person name="Roesemann S."/>
            <person name="Alexander J.E."/>
            <person name="Rich S.A."/>
            <person name="Livny J."/>
            <person name="Vlamakis H."/>
            <person name="Clish C."/>
            <person name="Bullock K."/>
            <person name="Deik A."/>
            <person name="Scott J."/>
            <person name="Pierce K.A."/>
            <person name="Xavier R.J."/>
            <person name="Alm E.J."/>
        </authorList>
    </citation>
    <scope>NUCLEOTIDE SEQUENCE [LARGE SCALE GENOMIC DNA]</scope>
    <source>
        <strain evidence="1 2">BIOML-A6</strain>
    </source>
</reference>
<sequence>MSYSLIYTVPFATLDNIPCVVEIEKDGYEGTPTELTAGAIPFTVDIESEEFLYTPTRFSTAKLQVVGNDYLQTLFSTEYRQYRVTFKKAGVITWCGFIKPELYTQDYASETFVLEIECISAMSVLEFIDYTIEGDSKEFVSIWRLLQRCISTAAGQYNSVFIPHVYASSKAAYFTEENVLSEMTLSEQDFFDEDDKPMKLKEVLEEVCKFLNWTCTDWKGDIYFVDVDHTGTYHKYDSGLGNKVDARINELLVQDIGFAGSNHSLDVLPGYNKATVTCSNYAVEDLIPDLFDSSLLNPLIKDSPYYRKIDGDKYSHFVKFYTNKRFNNLFSDKDSLQQINVDLEPMGSNADNAVINNIGSLIAKQSKYKWADGEPSTLSFEDILIIGMGLSNKNYSLLDDLTIFLNNDIPVLQINPDYLVDTVISPPDEGATSYLLLSGEYFQSDSLYTDPGKEGDGNWNNVAGDNCCKFKLKIGDKYWNGSKWVKEETRFIIRCGGYNKSKIWYSWNNFENNVKYSMNIDSEGYAIPIRKEDHLLGKIELTVLRPMPNNYGEGGKIKRYPYYTFMRNLKLQLYKGTPEIEKEDNSSDRTYENVLNENYINELDEIEFKISSYNEDGACYSKVMLGNDYLKDNLYNSILDDTIRPEEMMITRCINHYSTTRIKLTQEIKERADLSPITRLSDTFLVGKKFINAGGSIDYKMNKFECIMIEV</sequence>
<evidence type="ECO:0000313" key="1">
    <source>
        <dbReference type="EMBL" id="KAA5415996.1"/>
    </source>
</evidence>
<accession>A0A642PTS4</accession>
<dbReference type="AlphaFoldDB" id="A0A642PTS4"/>
<protein>
    <submittedName>
        <fullName evidence="1">Uncharacterized protein</fullName>
    </submittedName>
</protein>
<dbReference type="EMBL" id="VVYV01000029">
    <property type="protein sequence ID" value="KAA5415996.1"/>
    <property type="molecule type" value="Genomic_DNA"/>
</dbReference>
<comment type="caution">
    <text evidence="1">The sequence shown here is derived from an EMBL/GenBank/DDBJ whole genome shotgun (WGS) entry which is preliminary data.</text>
</comment>
<gene>
    <name evidence="1" type="ORF">F2Y81_16670</name>
</gene>
<evidence type="ECO:0000313" key="2">
    <source>
        <dbReference type="Proteomes" id="UP000448877"/>
    </source>
</evidence>